<dbReference type="SUPFAM" id="SSF52833">
    <property type="entry name" value="Thioredoxin-like"/>
    <property type="match status" value="1"/>
</dbReference>
<organism evidence="5 6">
    <name type="scientific">Elaphomyces granulatus</name>
    <dbReference type="NCBI Taxonomy" id="519963"/>
    <lineage>
        <taxon>Eukaryota</taxon>
        <taxon>Fungi</taxon>
        <taxon>Dikarya</taxon>
        <taxon>Ascomycota</taxon>
        <taxon>Pezizomycotina</taxon>
        <taxon>Eurotiomycetes</taxon>
        <taxon>Eurotiomycetidae</taxon>
        <taxon>Eurotiales</taxon>
        <taxon>Elaphomycetaceae</taxon>
        <taxon>Elaphomyces</taxon>
    </lineage>
</organism>
<gene>
    <name evidence="5" type="ORF">Egran_05883</name>
</gene>
<dbReference type="Pfam" id="PF13410">
    <property type="entry name" value="GST_C_2"/>
    <property type="match status" value="1"/>
</dbReference>
<feature type="domain" description="GST C-terminal" evidence="4">
    <location>
        <begin position="163"/>
        <end position="290"/>
    </location>
</feature>
<dbReference type="InterPro" id="IPR010987">
    <property type="entry name" value="Glutathione-S-Trfase_C-like"/>
</dbReference>
<evidence type="ECO:0000313" key="5">
    <source>
        <dbReference type="EMBL" id="OXV06350.1"/>
    </source>
</evidence>
<dbReference type="Pfam" id="PF13409">
    <property type="entry name" value="GST_N_2"/>
    <property type="match status" value="1"/>
</dbReference>
<feature type="binding site" evidence="2">
    <location>
        <begin position="113"/>
        <end position="116"/>
    </location>
    <ligand>
        <name>glutathione</name>
        <dbReference type="ChEBI" id="CHEBI:57925"/>
    </ligand>
</feature>
<dbReference type="Gene3D" id="1.20.1050.10">
    <property type="match status" value="1"/>
</dbReference>
<evidence type="ECO:0000313" key="6">
    <source>
        <dbReference type="Proteomes" id="UP000243515"/>
    </source>
</evidence>
<dbReference type="EMBL" id="NPHW01005854">
    <property type="protein sequence ID" value="OXV06350.1"/>
    <property type="molecule type" value="Genomic_DNA"/>
</dbReference>
<sequence length="326" mass="37964">MTEEAKIYKHADGDGHFRRKDSSFRSFVSRSQSADFPAEKDRYVLYMNYGCPWAHRTNIVRSLKGLESIIQMVATESELGPDGWLFPKEGDPLYGFTLLKQLYLKADPEYHGRYTVPVLWDRKKETVVNNESSEIIRMFYSEFDDLLPEEQREVNHPNGGLYPEHLRPEIDAMNEWVYTTINNGVYKTGFATTQEAYDANVYPLFKSLDRVEEHLGQPGHQPYLFGAHITEADIRLYTTIARFDVSYYLLFKCNLKMIRHDYPRIDLWFRRLYWDQSEKTRGGVFKRTTFFNTYKYGYLKALGRAQGGGAIVIPAGPDPDILPLEE</sequence>
<dbReference type="SUPFAM" id="SSF47616">
    <property type="entry name" value="GST C-terminal domain-like"/>
    <property type="match status" value="1"/>
</dbReference>
<dbReference type="InterPro" id="IPR004045">
    <property type="entry name" value="Glutathione_S-Trfase_N"/>
</dbReference>
<evidence type="ECO:0000259" key="4">
    <source>
        <dbReference type="PROSITE" id="PS50405"/>
    </source>
</evidence>
<dbReference type="PANTHER" id="PTHR32419:SF25">
    <property type="entry name" value="GLUTATHIONE S-TRANSFERASE (EUROFUNG)"/>
    <property type="match status" value="1"/>
</dbReference>
<comment type="caution">
    <text evidence="5">The sequence shown here is derived from an EMBL/GenBank/DDBJ whole genome shotgun (WGS) entry which is preliminary data.</text>
</comment>
<feature type="site" description="Lowers pKa of active site Cys" evidence="3">
    <location>
        <position position="298"/>
    </location>
</feature>
<evidence type="ECO:0000256" key="2">
    <source>
        <dbReference type="PIRSR" id="PIRSR015753-2"/>
    </source>
</evidence>
<reference evidence="5 6" key="1">
    <citation type="journal article" date="2015" name="Environ. Microbiol.">
        <title>Metagenome sequence of Elaphomyces granulatus from sporocarp tissue reveals Ascomycota ectomycorrhizal fingerprints of genome expansion and a Proteobacteria-rich microbiome.</title>
        <authorList>
            <person name="Quandt C.A."/>
            <person name="Kohler A."/>
            <person name="Hesse C.N."/>
            <person name="Sharpton T.J."/>
            <person name="Martin F."/>
            <person name="Spatafora J.W."/>
        </authorList>
    </citation>
    <scope>NUCLEOTIDE SEQUENCE [LARGE SCALE GENOMIC DNA]</scope>
    <source>
        <strain evidence="5 6">OSC145934</strain>
    </source>
</reference>
<dbReference type="InterPro" id="IPR036249">
    <property type="entry name" value="Thioredoxin-like_sf"/>
</dbReference>
<name>A0A232LQB6_9EURO</name>
<dbReference type="SFLD" id="SFLDG01206">
    <property type="entry name" value="Xi.1"/>
    <property type="match status" value="1"/>
</dbReference>
<dbReference type="PANTHER" id="PTHR32419">
    <property type="entry name" value="GLUTATHIONYL-HYDROQUINONE REDUCTASE"/>
    <property type="match status" value="1"/>
</dbReference>
<dbReference type="CDD" id="cd03190">
    <property type="entry name" value="GST_C_Omega_like"/>
    <property type="match status" value="1"/>
</dbReference>
<dbReference type="GO" id="GO:0005737">
    <property type="term" value="C:cytoplasm"/>
    <property type="evidence" value="ECO:0007669"/>
    <property type="project" value="TreeGrafter"/>
</dbReference>
<feature type="active site" description="Proton donor/acceptor" evidence="1">
    <location>
        <position position="186"/>
    </location>
</feature>
<keyword evidence="6" id="KW-1185">Reference proteome</keyword>
<evidence type="ECO:0000256" key="1">
    <source>
        <dbReference type="PIRSR" id="PIRSR015753-1"/>
    </source>
</evidence>
<dbReference type="InterPro" id="IPR036282">
    <property type="entry name" value="Glutathione-S-Trfase_C_sf"/>
</dbReference>
<dbReference type="InterPro" id="IPR040079">
    <property type="entry name" value="Glutathione_S-Trfase"/>
</dbReference>
<dbReference type="PROSITE" id="PS50405">
    <property type="entry name" value="GST_CTER"/>
    <property type="match status" value="1"/>
</dbReference>
<protein>
    <recommendedName>
        <fullName evidence="4">GST C-terminal domain-containing protein</fullName>
    </recommendedName>
</protein>
<dbReference type="InterPro" id="IPR016639">
    <property type="entry name" value="GST_Omega/GSH"/>
</dbReference>
<feature type="site" description="Lowers pKa of active site Cys" evidence="3">
    <location>
        <position position="247"/>
    </location>
</feature>
<feature type="active site" description="Nucleophile" evidence="1">
    <location>
        <position position="51"/>
    </location>
</feature>
<feature type="binding site" evidence="2">
    <location>
        <position position="84"/>
    </location>
    <ligand>
        <name>glutathione</name>
        <dbReference type="ChEBI" id="CHEBI:57925"/>
    </ligand>
</feature>
<dbReference type="AlphaFoldDB" id="A0A232LQB6"/>
<accession>A0A232LQB6</accession>
<dbReference type="GO" id="GO:0004364">
    <property type="term" value="F:glutathione transferase activity"/>
    <property type="evidence" value="ECO:0007669"/>
    <property type="project" value="InterPro"/>
</dbReference>
<dbReference type="PIRSF" id="PIRSF015753">
    <property type="entry name" value="GST"/>
    <property type="match status" value="1"/>
</dbReference>
<evidence type="ECO:0000256" key="3">
    <source>
        <dbReference type="PIRSR" id="PIRSR015753-3"/>
    </source>
</evidence>
<proteinExistence type="predicted"/>
<dbReference type="InterPro" id="IPR047047">
    <property type="entry name" value="GST_Omega-like_C"/>
</dbReference>
<feature type="binding site" evidence="2">
    <location>
        <begin position="131"/>
        <end position="132"/>
    </location>
    <ligand>
        <name>glutathione</name>
        <dbReference type="ChEBI" id="CHEBI:57925"/>
    </ligand>
</feature>
<dbReference type="Proteomes" id="UP000243515">
    <property type="component" value="Unassembled WGS sequence"/>
</dbReference>
<dbReference type="SFLD" id="SFLDG01148">
    <property type="entry name" value="Xi_(cytGST)"/>
    <property type="match status" value="1"/>
</dbReference>
<dbReference type="SFLD" id="SFLDS00019">
    <property type="entry name" value="Glutathione_Transferase_(cytos"/>
    <property type="match status" value="1"/>
</dbReference>
<dbReference type="OrthoDB" id="2309723at2759"/>
<dbReference type="Gene3D" id="3.40.30.10">
    <property type="entry name" value="Glutaredoxin"/>
    <property type="match status" value="1"/>
</dbReference>